<keyword evidence="2" id="KW-1185">Reference proteome</keyword>
<dbReference type="RefSeq" id="WP_380327772.1">
    <property type="nucleotide sequence ID" value="NZ_JBHYPW010000042.1"/>
</dbReference>
<protein>
    <submittedName>
        <fullName evidence="1">Uncharacterized protein</fullName>
    </submittedName>
</protein>
<sequence length="54" mass="6168">MSDQQTAREILDALSPEAKKLVGRVFELERQYLHVKNPSMLTDEIVRAAKELAK</sequence>
<evidence type="ECO:0000313" key="2">
    <source>
        <dbReference type="Proteomes" id="UP001599542"/>
    </source>
</evidence>
<organism evidence="1 2">
    <name type="scientific">Kitasatospora phosalacinea</name>
    <dbReference type="NCBI Taxonomy" id="2065"/>
    <lineage>
        <taxon>Bacteria</taxon>
        <taxon>Bacillati</taxon>
        <taxon>Actinomycetota</taxon>
        <taxon>Actinomycetes</taxon>
        <taxon>Kitasatosporales</taxon>
        <taxon>Streptomycetaceae</taxon>
        <taxon>Kitasatospora</taxon>
    </lineage>
</organism>
<comment type="caution">
    <text evidence="1">The sequence shown here is derived from an EMBL/GenBank/DDBJ whole genome shotgun (WGS) entry which is preliminary data.</text>
</comment>
<evidence type="ECO:0000313" key="1">
    <source>
        <dbReference type="EMBL" id="MFE1351571.1"/>
    </source>
</evidence>
<proteinExistence type="predicted"/>
<gene>
    <name evidence="1" type="ORF">ACFW6T_06220</name>
</gene>
<name>A0ABW6GFP1_9ACTN</name>
<dbReference type="EMBL" id="JBHYPX010000008">
    <property type="protein sequence ID" value="MFE1351571.1"/>
    <property type="molecule type" value="Genomic_DNA"/>
</dbReference>
<reference evidence="1 2" key="1">
    <citation type="submission" date="2024-09" db="EMBL/GenBank/DDBJ databases">
        <title>The Natural Products Discovery Center: Release of the First 8490 Sequenced Strains for Exploring Actinobacteria Biosynthetic Diversity.</title>
        <authorList>
            <person name="Kalkreuter E."/>
            <person name="Kautsar S.A."/>
            <person name="Yang D."/>
            <person name="Bader C.D."/>
            <person name="Teijaro C.N."/>
            <person name="Fluegel L."/>
            <person name="Davis C.M."/>
            <person name="Simpson J.R."/>
            <person name="Lauterbach L."/>
            <person name="Steele A.D."/>
            <person name="Gui C."/>
            <person name="Meng S."/>
            <person name="Li G."/>
            <person name="Viehrig K."/>
            <person name="Ye F."/>
            <person name="Su P."/>
            <person name="Kiefer A.F."/>
            <person name="Nichols A."/>
            <person name="Cepeda A.J."/>
            <person name="Yan W."/>
            <person name="Fan B."/>
            <person name="Jiang Y."/>
            <person name="Adhikari A."/>
            <person name="Zheng C.-J."/>
            <person name="Schuster L."/>
            <person name="Cowan T.M."/>
            <person name="Smanski M.J."/>
            <person name="Chevrette M.G."/>
            <person name="De Carvalho L.P.S."/>
            <person name="Shen B."/>
        </authorList>
    </citation>
    <scope>NUCLEOTIDE SEQUENCE [LARGE SCALE GENOMIC DNA]</scope>
    <source>
        <strain evidence="1 2">NPDC058753</strain>
    </source>
</reference>
<accession>A0ABW6GFP1</accession>
<dbReference type="Proteomes" id="UP001599542">
    <property type="component" value="Unassembled WGS sequence"/>
</dbReference>